<evidence type="ECO:0000313" key="8">
    <source>
        <dbReference type="Proteomes" id="UP000233524"/>
    </source>
</evidence>
<feature type="region of interest" description="Disordered" evidence="6">
    <location>
        <begin position="545"/>
        <end position="594"/>
    </location>
</feature>
<keyword evidence="5" id="KW-0472">Membrane</keyword>
<dbReference type="Pfam" id="PF12634">
    <property type="entry name" value="Inp1"/>
    <property type="match status" value="1"/>
</dbReference>
<comment type="similarity">
    <text evidence="3">Belongs to the INP1 family.</text>
</comment>
<comment type="subcellular location">
    <subcellularLocation>
        <location evidence="2">Peroxisome membrane</location>
        <topology evidence="2">Peripheral membrane protein</topology>
    </subcellularLocation>
</comment>
<dbReference type="OrthoDB" id="4097008at2759"/>
<evidence type="ECO:0000256" key="1">
    <source>
        <dbReference type="ARBA" id="ARBA00003594"/>
    </source>
</evidence>
<dbReference type="EMBL" id="NLAX01000004">
    <property type="protein sequence ID" value="PKS12317.1"/>
    <property type="molecule type" value="Genomic_DNA"/>
</dbReference>
<feature type="region of interest" description="Disordered" evidence="6">
    <location>
        <begin position="228"/>
        <end position="363"/>
    </location>
</feature>
<dbReference type="AlphaFoldDB" id="A0A2N3NIP6"/>
<gene>
    <name evidence="7" type="ORF">jhhlp_001617</name>
</gene>
<dbReference type="STRING" id="41688.A0A2N3NIP6"/>
<dbReference type="InterPro" id="IPR024758">
    <property type="entry name" value="Inp1"/>
</dbReference>
<dbReference type="GO" id="GO:0045033">
    <property type="term" value="P:peroxisome inheritance"/>
    <property type="evidence" value="ECO:0007669"/>
    <property type="project" value="InterPro"/>
</dbReference>
<dbReference type="GO" id="GO:0005780">
    <property type="term" value="C:extrinsic component of intraperoxisomal membrane"/>
    <property type="evidence" value="ECO:0007669"/>
    <property type="project" value="InterPro"/>
</dbReference>
<feature type="region of interest" description="Disordered" evidence="6">
    <location>
        <begin position="1"/>
        <end position="37"/>
    </location>
</feature>
<evidence type="ECO:0000256" key="2">
    <source>
        <dbReference type="ARBA" id="ARBA00004421"/>
    </source>
</evidence>
<dbReference type="Proteomes" id="UP000233524">
    <property type="component" value="Unassembled WGS sequence"/>
</dbReference>
<feature type="region of interest" description="Disordered" evidence="6">
    <location>
        <begin position="702"/>
        <end position="730"/>
    </location>
</feature>
<reference evidence="7 8" key="1">
    <citation type="journal article" date="2017" name="G3 (Bethesda)">
        <title>First Draft Genome Sequence of the Pathogenic Fungus Lomentospora prolificans (Formerly Scedosporium prolificans).</title>
        <authorList>
            <person name="Luo R."/>
            <person name="Zimin A."/>
            <person name="Workman R."/>
            <person name="Fan Y."/>
            <person name="Pertea G."/>
            <person name="Grossman N."/>
            <person name="Wear M.P."/>
            <person name="Jia B."/>
            <person name="Miller H."/>
            <person name="Casadevall A."/>
            <person name="Timp W."/>
            <person name="Zhang S.X."/>
            <person name="Salzberg S.L."/>
        </authorList>
    </citation>
    <scope>NUCLEOTIDE SEQUENCE [LARGE SCALE GENOMIC DNA]</scope>
    <source>
        <strain evidence="7 8">JHH-5317</strain>
    </source>
</reference>
<accession>A0A2N3NIP6</accession>
<comment type="caution">
    <text evidence="7">The sequence shown here is derived from an EMBL/GenBank/DDBJ whole genome shotgun (WGS) entry which is preliminary data.</text>
</comment>
<dbReference type="VEuPathDB" id="FungiDB:jhhlp_001617"/>
<feature type="compositionally biased region" description="Polar residues" evidence="6">
    <location>
        <begin position="231"/>
        <end position="246"/>
    </location>
</feature>
<evidence type="ECO:0000256" key="6">
    <source>
        <dbReference type="SAM" id="MobiDB-lite"/>
    </source>
</evidence>
<name>A0A2N3NIP6_9PEZI</name>
<protein>
    <recommendedName>
        <fullName evidence="4">Inheritance of peroxisomes protein 1</fullName>
    </recommendedName>
</protein>
<evidence type="ECO:0000256" key="5">
    <source>
        <dbReference type="ARBA" id="ARBA00023136"/>
    </source>
</evidence>
<dbReference type="InParanoid" id="A0A2N3NIP6"/>
<feature type="region of interest" description="Disordered" evidence="6">
    <location>
        <begin position="378"/>
        <end position="414"/>
    </location>
</feature>
<sequence length="869" mass="94582">METQTSRFAAPRRVFTAPVPSTRQPSSSSAPGSPGSVETLYNHPNAKIIAFTATARAVPRSPTNGASTEEDQGTLSWSSQLERTIAVGTFRIYRAPGSVAFLNCGSALQPILPKSQCWCIEEDSSKFVLQIRKPQYWRIELPVVDREDRERAFLLREIFDQVLLFEKTRCPFKRSFTVKLPEPPQTPVKKKPWTPVRRSFVPIRASESPETPPTPISVRSLMRPAFYEPKSATSTSPGPIQTPTKSSRYKEAESTTPTVPESSNETDFSDEKLTIEGSPPTTETCKSRASDGSTTVNLETAAQDVLPVSSTSDLDAKEGDGAEGVLDKSYEASQPDAPETTTDDNDPEPTPEPANETLRAETPVKVKQVVSVIEERIAEEPTPPQLGPNTIATPETMLEKPRPGTPTPQAATRASRTIAPDFRSATMKMGVLTPTTPLTAIPRFDTRTPEPVSAYEPLQSLNPHYASEPNMRQTQPPFPENDITTYADATLDKDEAEAPIEAEAPVFEAGFDEVHEGSGQGGNTLTKRKLRRGFAAARSVTAPPHLTLITSPPSKTLPKIDAATTTQDPEEYKDASEKSGTVSPTESSDSFHSVRAWQSPITPPVTSLPDTQNAGPLMFPYPHDNIVMPNHVTHQRDISDLTVTPDTRCTWDAISISSSGASQLSAITAPDHSLDPIEECGKSNASEDGACYTTAMKKDRPALRHRSTASISTNRALSPLPPPATLFSPPQSRALVTAAPPRQQKRTRMDVLRRMPLTIVAKTCEVLLGPPAYLVTLMLQVASKITAGEWRGMVFGLGEGGEKIPVQWDYSDGDGDLDWDSDEDLDFVTPMTGEEEEETREAGSSDDDETKDSKNTSDEDDTGRTLGVD</sequence>
<comment type="function">
    <text evidence="1">Required for peroxisome inheritance.</text>
</comment>
<feature type="compositionally biased region" description="Basic and acidic residues" evidence="6">
    <location>
        <begin position="314"/>
        <end position="330"/>
    </location>
</feature>
<organism evidence="7 8">
    <name type="scientific">Lomentospora prolificans</name>
    <dbReference type="NCBI Taxonomy" id="41688"/>
    <lineage>
        <taxon>Eukaryota</taxon>
        <taxon>Fungi</taxon>
        <taxon>Dikarya</taxon>
        <taxon>Ascomycota</taxon>
        <taxon>Pezizomycotina</taxon>
        <taxon>Sordariomycetes</taxon>
        <taxon>Hypocreomycetidae</taxon>
        <taxon>Microascales</taxon>
        <taxon>Microascaceae</taxon>
        <taxon>Lomentospora</taxon>
    </lineage>
</organism>
<evidence type="ECO:0000256" key="4">
    <source>
        <dbReference type="ARBA" id="ARBA00021397"/>
    </source>
</evidence>
<feature type="compositionally biased region" description="Polar residues" evidence="6">
    <location>
        <begin position="254"/>
        <end position="266"/>
    </location>
</feature>
<feature type="region of interest" description="Disordered" evidence="6">
    <location>
        <begin position="808"/>
        <end position="869"/>
    </location>
</feature>
<feature type="compositionally biased region" description="Acidic residues" evidence="6">
    <location>
        <begin position="833"/>
        <end position="850"/>
    </location>
</feature>
<feature type="compositionally biased region" description="Acidic residues" evidence="6">
    <location>
        <begin position="811"/>
        <end position="826"/>
    </location>
</feature>
<proteinExistence type="inferred from homology"/>
<feature type="compositionally biased region" description="Polar residues" evidence="6">
    <location>
        <begin position="578"/>
        <end position="591"/>
    </location>
</feature>
<keyword evidence="8" id="KW-1185">Reference proteome</keyword>
<feature type="compositionally biased region" description="Low complexity" evidence="6">
    <location>
        <begin position="18"/>
        <end position="36"/>
    </location>
</feature>
<feature type="compositionally biased region" description="Polar residues" evidence="6">
    <location>
        <begin position="290"/>
        <end position="300"/>
    </location>
</feature>
<evidence type="ECO:0000256" key="3">
    <source>
        <dbReference type="ARBA" id="ARBA00010707"/>
    </source>
</evidence>
<evidence type="ECO:0000313" key="7">
    <source>
        <dbReference type="EMBL" id="PKS12317.1"/>
    </source>
</evidence>